<reference evidence="2 3" key="1">
    <citation type="submission" date="2018-02" db="EMBL/GenBank/DDBJ databases">
        <title>Genomic Encyclopedia of Archaeal and Bacterial Type Strains, Phase II (KMG-II): from individual species to whole genera.</title>
        <authorList>
            <person name="Goeker M."/>
        </authorList>
    </citation>
    <scope>NUCLEOTIDE SEQUENCE [LARGE SCALE GENOMIC DNA]</scope>
    <source>
        <strain evidence="2 3">YU 961-1</strain>
    </source>
</reference>
<gene>
    <name evidence="2" type="ORF">CLV40_11362</name>
</gene>
<evidence type="ECO:0000256" key="1">
    <source>
        <dbReference type="SAM" id="MobiDB-lite"/>
    </source>
</evidence>
<evidence type="ECO:0008006" key="4">
    <source>
        <dbReference type="Google" id="ProtNLM"/>
    </source>
</evidence>
<feature type="region of interest" description="Disordered" evidence="1">
    <location>
        <begin position="234"/>
        <end position="256"/>
    </location>
</feature>
<dbReference type="AlphaFoldDB" id="A0A2S6GK22"/>
<keyword evidence="3" id="KW-1185">Reference proteome</keyword>
<evidence type="ECO:0000313" key="3">
    <source>
        <dbReference type="Proteomes" id="UP000239203"/>
    </source>
</evidence>
<comment type="caution">
    <text evidence="2">The sequence shown here is derived from an EMBL/GenBank/DDBJ whole genome shotgun (WGS) entry which is preliminary data.</text>
</comment>
<dbReference type="OrthoDB" id="3524520at2"/>
<sequence length="256" mass="27678">METVDIVAVLPPELNRAAIDLSGMLTARMREQGHPSWFRLGDPLDTGGPCEPHVSLFMLAVDRAEIPEVVAATQCLAAELPLLAAQGEYYRHNPVGAPELYFRKSREWIDLQRAVVARVEPLRRGRLRETDPAGERITGLIADPGQDRVRRDQLTRYGYDEITDVWDGGAADRFNPHVTLAWPIDPDFRVDLAELPPAAEFAGVLPGLAVYGMSPHGTCTALFGTAPFGVSPIGGSSGGNTTGRLNSHSSRASGGE</sequence>
<accession>A0A2S6GK22</accession>
<dbReference type="RefSeq" id="WP_104481013.1">
    <property type="nucleotide sequence ID" value="NZ_CP154825.1"/>
</dbReference>
<organism evidence="2 3">
    <name type="scientific">Actinokineospora auranticolor</name>
    <dbReference type="NCBI Taxonomy" id="155976"/>
    <lineage>
        <taxon>Bacteria</taxon>
        <taxon>Bacillati</taxon>
        <taxon>Actinomycetota</taxon>
        <taxon>Actinomycetes</taxon>
        <taxon>Pseudonocardiales</taxon>
        <taxon>Pseudonocardiaceae</taxon>
        <taxon>Actinokineospora</taxon>
    </lineage>
</organism>
<protein>
    <recommendedName>
        <fullName evidence="4">2'-5' RNA ligase superfamily protein</fullName>
    </recommendedName>
</protein>
<feature type="compositionally biased region" description="Polar residues" evidence="1">
    <location>
        <begin position="242"/>
        <end position="256"/>
    </location>
</feature>
<name>A0A2S6GK22_9PSEU</name>
<evidence type="ECO:0000313" key="2">
    <source>
        <dbReference type="EMBL" id="PPK65578.1"/>
    </source>
</evidence>
<dbReference type="Proteomes" id="UP000239203">
    <property type="component" value="Unassembled WGS sequence"/>
</dbReference>
<dbReference type="EMBL" id="PTIX01000013">
    <property type="protein sequence ID" value="PPK65578.1"/>
    <property type="molecule type" value="Genomic_DNA"/>
</dbReference>
<proteinExistence type="predicted"/>